<dbReference type="EMBL" id="PXYT01000076">
    <property type="protein sequence ID" value="PSR24492.1"/>
    <property type="molecule type" value="Genomic_DNA"/>
</dbReference>
<sequence>MSEDQFLITLYDHLIPLAQNGVISSSPHPADQHIDVKQLQRDHPDWPFDRGEWRWTIQGTRDRWWLTIVDDRFPGRDCPYRLNPRGDVEFFISLPIPLVKICLPL</sequence>
<comment type="caution">
    <text evidence="1">The sequence shown here is derived from an EMBL/GenBank/DDBJ whole genome shotgun (WGS) entry which is preliminary data.</text>
</comment>
<evidence type="ECO:0000313" key="1">
    <source>
        <dbReference type="EMBL" id="PSR24492.1"/>
    </source>
</evidence>
<name>A0A2T2WQI7_9FIRM</name>
<dbReference type="AlphaFoldDB" id="A0A2T2WQI7"/>
<reference evidence="1 2" key="1">
    <citation type="journal article" date="2014" name="BMC Genomics">
        <title>Comparison of environmental and isolate Sulfobacillus genomes reveals diverse carbon, sulfur, nitrogen, and hydrogen metabolisms.</title>
        <authorList>
            <person name="Justice N.B."/>
            <person name="Norman A."/>
            <person name="Brown C.T."/>
            <person name="Singh A."/>
            <person name="Thomas B.C."/>
            <person name="Banfield J.F."/>
        </authorList>
    </citation>
    <scope>NUCLEOTIDE SEQUENCE [LARGE SCALE GENOMIC DNA]</scope>
    <source>
        <strain evidence="1">AMDSBA1</strain>
    </source>
</reference>
<evidence type="ECO:0000313" key="2">
    <source>
        <dbReference type="Proteomes" id="UP000242699"/>
    </source>
</evidence>
<dbReference type="Proteomes" id="UP000242699">
    <property type="component" value="Unassembled WGS sequence"/>
</dbReference>
<protein>
    <submittedName>
        <fullName evidence="1">Uncharacterized protein</fullName>
    </submittedName>
</protein>
<organism evidence="1 2">
    <name type="scientific">Sulfobacillus benefaciens</name>
    <dbReference type="NCBI Taxonomy" id="453960"/>
    <lineage>
        <taxon>Bacteria</taxon>
        <taxon>Bacillati</taxon>
        <taxon>Bacillota</taxon>
        <taxon>Clostridia</taxon>
        <taxon>Eubacteriales</taxon>
        <taxon>Clostridiales Family XVII. Incertae Sedis</taxon>
        <taxon>Sulfobacillus</taxon>
    </lineage>
</organism>
<proteinExistence type="predicted"/>
<accession>A0A2T2WQI7</accession>
<gene>
    <name evidence="1" type="ORF">C7B43_18890</name>
</gene>